<name>A0ABY0CTB4_9DELT</name>
<dbReference type="InterPro" id="IPR008271">
    <property type="entry name" value="Ser/Thr_kinase_AS"/>
</dbReference>
<dbReference type="Pfam" id="PF00069">
    <property type="entry name" value="Pkinase"/>
    <property type="match status" value="1"/>
</dbReference>
<evidence type="ECO:0000259" key="7">
    <source>
        <dbReference type="PROSITE" id="PS50011"/>
    </source>
</evidence>
<feature type="compositionally biased region" description="Basic and acidic residues" evidence="6">
    <location>
        <begin position="512"/>
        <end position="524"/>
    </location>
</feature>
<dbReference type="CDD" id="cd14014">
    <property type="entry name" value="STKc_PknB_like"/>
    <property type="match status" value="1"/>
</dbReference>
<dbReference type="InterPro" id="IPR017441">
    <property type="entry name" value="Protein_kinase_ATP_BS"/>
</dbReference>
<dbReference type="InterPro" id="IPR000719">
    <property type="entry name" value="Prot_kinase_dom"/>
</dbReference>
<sequence>MQKICPTCQRSYGDDVVYCPHDGMKLRLSRPEGDDPMLGRVLDGRWIIEKAIGAGGMGAVYLGHQRSVDRQVAIKTLRANLSETDDFVDRFFREARIATTINHPHSVTILDFGQDEDGTLYLAMEYLVGTLLSERIKEGNLTFEEILRIGVQIASALSAAHDANIVHRDLKPDNIFLLDIPGGGTFVKVLDFGIAKVLGAETQVTRTGQVFGTPQYMSPEQCQGHAVDGRADLYSLGCILYELVGGRPPFSAETPMAILMAHVVNEIPPLSQHRNLPVTLERAISSLLAKEPADRPADASTARALFETLLAELNPEVLASAPGPATPDAQPVEQPPGVELTLTETQTHPPLASLSTPIDDLDDLSPITFGRRSRAPMILKALVVLAITGAAFVLTRPPAAPTASGELSVEEPSQPAKGDDVASQVAVEDEHHALQAERAHEQARGDARALAAPVASRARQTAEALHASAEADRSSEARPSPKAPRRSPEKRPRPEVSPEPRPQPEPTVRPTPDPRPEEPARDDPFDGFFSE</sequence>
<feature type="domain" description="Protein kinase" evidence="7">
    <location>
        <begin position="46"/>
        <end position="310"/>
    </location>
</feature>
<evidence type="ECO:0000256" key="3">
    <source>
        <dbReference type="ARBA" id="ARBA00022777"/>
    </source>
</evidence>
<evidence type="ECO:0000313" key="9">
    <source>
        <dbReference type="Proteomes" id="UP000282926"/>
    </source>
</evidence>
<feature type="compositionally biased region" description="Low complexity" evidence="6">
    <location>
        <begin position="448"/>
        <end position="459"/>
    </location>
</feature>
<dbReference type="PANTHER" id="PTHR43289:SF6">
    <property type="entry name" value="SERINE_THREONINE-PROTEIN KINASE NEKL-3"/>
    <property type="match status" value="1"/>
</dbReference>
<evidence type="ECO:0000256" key="2">
    <source>
        <dbReference type="ARBA" id="ARBA00022741"/>
    </source>
</evidence>
<evidence type="ECO:0000256" key="5">
    <source>
        <dbReference type="PROSITE-ProRule" id="PRU10141"/>
    </source>
</evidence>
<dbReference type="Gene3D" id="1.10.510.10">
    <property type="entry name" value="Transferase(Phosphotransferase) domain 1"/>
    <property type="match status" value="1"/>
</dbReference>
<keyword evidence="2 5" id="KW-0547">Nucleotide-binding</keyword>
<evidence type="ECO:0000256" key="1">
    <source>
        <dbReference type="ARBA" id="ARBA00022679"/>
    </source>
</evidence>
<dbReference type="Gene3D" id="3.30.200.20">
    <property type="entry name" value="Phosphorylase Kinase, domain 1"/>
    <property type="match status" value="1"/>
</dbReference>
<dbReference type="Proteomes" id="UP000282926">
    <property type="component" value="Unassembled WGS sequence"/>
</dbReference>
<evidence type="ECO:0000256" key="6">
    <source>
        <dbReference type="SAM" id="MobiDB-lite"/>
    </source>
</evidence>
<dbReference type="RefSeq" id="WP_127780280.1">
    <property type="nucleotide sequence ID" value="NZ_SADD01000005.1"/>
</dbReference>
<comment type="caution">
    <text evidence="8">The sequence shown here is derived from an EMBL/GenBank/DDBJ whole genome shotgun (WGS) entry which is preliminary data.</text>
</comment>
<feature type="compositionally biased region" description="Basic and acidic residues" evidence="6">
    <location>
        <begin position="428"/>
        <end position="447"/>
    </location>
</feature>
<keyword evidence="3 8" id="KW-0418">Kinase</keyword>
<organism evidence="8 9">
    <name type="scientific">Lujinxingia sediminis</name>
    <dbReference type="NCBI Taxonomy" id="2480984"/>
    <lineage>
        <taxon>Bacteria</taxon>
        <taxon>Deltaproteobacteria</taxon>
        <taxon>Bradymonadales</taxon>
        <taxon>Lujinxingiaceae</taxon>
        <taxon>Lujinxingia</taxon>
    </lineage>
</organism>
<keyword evidence="1" id="KW-0808">Transferase</keyword>
<evidence type="ECO:0000313" key="8">
    <source>
        <dbReference type="EMBL" id="RVU44047.1"/>
    </source>
</evidence>
<dbReference type="SMART" id="SM00220">
    <property type="entry name" value="S_TKc"/>
    <property type="match status" value="1"/>
</dbReference>
<proteinExistence type="predicted"/>
<gene>
    <name evidence="8" type="ORF">EA187_10860</name>
</gene>
<dbReference type="GO" id="GO:0004674">
    <property type="term" value="F:protein serine/threonine kinase activity"/>
    <property type="evidence" value="ECO:0007669"/>
    <property type="project" value="UniProtKB-KW"/>
</dbReference>
<dbReference type="PROSITE" id="PS00107">
    <property type="entry name" value="PROTEIN_KINASE_ATP"/>
    <property type="match status" value="1"/>
</dbReference>
<keyword evidence="4 5" id="KW-0067">ATP-binding</keyword>
<feature type="binding site" evidence="5">
    <location>
        <position position="75"/>
    </location>
    <ligand>
        <name>ATP</name>
        <dbReference type="ChEBI" id="CHEBI:30616"/>
    </ligand>
</feature>
<dbReference type="EMBL" id="SADD01000005">
    <property type="protein sequence ID" value="RVU44047.1"/>
    <property type="molecule type" value="Genomic_DNA"/>
</dbReference>
<dbReference type="InterPro" id="IPR011009">
    <property type="entry name" value="Kinase-like_dom_sf"/>
</dbReference>
<dbReference type="PROSITE" id="PS00108">
    <property type="entry name" value="PROTEIN_KINASE_ST"/>
    <property type="match status" value="1"/>
</dbReference>
<feature type="compositionally biased region" description="Basic and acidic residues" evidence="6">
    <location>
        <begin position="486"/>
        <end position="498"/>
    </location>
</feature>
<dbReference type="SUPFAM" id="SSF56112">
    <property type="entry name" value="Protein kinase-like (PK-like)"/>
    <property type="match status" value="1"/>
</dbReference>
<feature type="region of interest" description="Disordered" evidence="6">
    <location>
        <begin position="399"/>
        <end position="531"/>
    </location>
</feature>
<dbReference type="PROSITE" id="PS50011">
    <property type="entry name" value="PROTEIN_KINASE_DOM"/>
    <property type="match status" value="1"/>
</dbReference>
<evidence type="ECO:0000256" key="4">
    <source>
        <dbReference type="ARBA" id="ARBA00022840"/>
    </source>
</evidence>
<keyword evidence="8" id="KW-0723">Serine/threonine-protein kinase</keyword>
<feature type="compositionally biased region" description="Pro residues" evidence="6">
    <location>
        <begin position="499"/>
        <end position="511"/>
    </location>
</feature>
<dbReference type="PANTHER" id="PTHR43289">
    <property type="entry name" value="MITOGEN-ACTIVATED PROTEIN KINASE KINASE KINASE 20-RELATED"/>
    <property type="match status" value="1"/>
</dbReference>
<reference evidence="8 9" key="1">
    <citation type="submission" date="2019-01" db="EMBL/GenBank/DDBJ databases">
        <title>Lujinxingia litoralis gen. nov., sp. nov. and Lujinxingia sediminis gen. nov., sp. nov., new members in the order Bradymonadales, isolated from coastal sediment.</title>
        <authorList>
            <person name="Li C.-M."/>
        </authorList>
    </citation>
    <scope>NUCLEOTIDE SEQUENCE [LARGE SCALE GENOMIC DNA]</scope>
    <source>
        <strain evidence="8 9">SEH01</strain>
    </source>
</reference>
<protein>
    <submittedName>
        <fullName evidence="8">Serine/threonine protein kinase</fullName>
    </submittedName>
</protein>
<keyword evidence="9" id="KW-1185">Reference proteome</keyword>
<accession>A0ABY0CTB4</accession>